<reference evidence="1" key="2">
    <citation type="submission" date="2020-05" db="UniProtKB">
        <authorList>
            <consortium name="EnsemblMetazoa"/>
        </authorList>
    </citation>
    <scope>IDENTIFICATION</scope>
    <source>
        <strain evidence="1">IAEA</strain>
    </source>
</reference>
<name>A0A1A9ZT69_GLOPL</name>
<protein>
    <submittedName>
        <fullName evidence="1">Uncharacterized protein</fullName>
    </submittedName>
</protein>
<evidence type="ECO:0000313" key="1">
    <source>
        <dbReference type="EnsemblMetazoa" id="GPAI024133-PA"/>
    </source>
</evidence>
<dbReference type="EnsemblMetazoa" id="GPAI024133-RA">
    <property type="protein sequence ID" value="GPAI024133-PA"/>
    <property type="gene ID" value="GPAI024133"/>
</dbReference>
<dbReference type="VEuPathDB" id="VectorBase:GPAI024133"/>
<organism evidence="1 2">
    <name type="scientific">Glossina pallidipes</name>
    <name type="common">Tsetse fly</name>
    <dbReference type="NCBI Taxonomy" id="7398"/>
    <lineage>
        <taxon>Eukaryota</taxon>
        <taxon>Metazoa</taxon>
        <taxon>Ecdysozoa</taxon>
        <taxon>Arthropoda</taxon>
        <taxon>Hexapoda</taxon>
        <taxon>Insecta</taxon>
        <taxon>Pterygota</taxon>
        <taxon>Neoptera</taxon>
        <taxon>Endopterygota</taxon>
        <taxon>Diptera</taxon>
        <taxon>Brachycera</taxon>
        <taxon>Muscomorpha</taxon>
        <taxon>Hippoboscoidea</taxon>
        <taxon>Glossinidae</taxon>
        <taxon>Glossina</taxon>
    </lineage>
</organism>
<dbReference type="Proteomes" id="UP000092445">
    <property type="component" value="Unassembled WGS sequence"/>
</dbReference>
<proteinExistence type="predicted"/>
<reference evidence="2" key="1">
    <citation type="submission" date="2014-03" db="EMBL/GenBank/DDBJ databases">
        <authorList>
            <person name="Aksoy S."/>
            <person name="Warren W."/>
            <person name="Wilson R.K."/>
        </authorList>
    </citation>
    <scope>NUCLEOTIDE SEQUENCE [LARGE SCALE GENOMIC DNA]</scope>
    <source>
        <strain evidence="2">IAEA</strain>
    </source>
</reference>
<keyword evidence="2" id="KW-1185">Reference proteome</keyword>
<sequence length="153" mass="17183">MVVDCVIIAITTMVVLDLLNVWNTSSAESNLVLNSIFNFDVLSEHVPFRHVRPGVELIYYSHSSGISFALLLCMQCAALCLKPSLHFRTKAVLLSYVLCQQEDGAREATLRYVSPIVRMATTAPIARFNYIAQQILMQQEPCNIKILMSDCKE</sequence>
<dbReference type="AlphaFoldDB" id="A0A1A9ZT69"/>
<evidence type="ECO:0000313" key="2">
    <source>
        <dbReference type="Proteomes" id="UP000092445"/>
    </source>
</evidence>
<accession>A0A1A9ZT69</accession>